<evidence type="ECO:0000256" key="2">
    <source>
        <dbReference type="ARBA" id="ARBA00022679"/>
    </source>
</evidence>
<evidence type="ECO:0000313" key="5">
    <source>
        <dbReference type="EMBL" id="RKS55717.1"/>
    </source>
</evidence>
<organism evidence="5 6">
    <name type="scientific">Gillisia mitskevichiae</name>
    <dbReference type="NCBI Taxonomy" id="270921"/>
    <lineage>
        <taxon>Bacteria</taxon>
        <taxon>Pseudomonadati</taxon>
        <taxon>Bacteroidota</taxon>
        <taxon>Flavobacteriia</taxon>
        <taxon>Flavobacteriales</taxon>
        <taxon>Flavobacteriaceae</taxon>
        <taxon>Gillisia</taxon>
    </lineage>
</organism>
<dbReference type="Gene3D" id="3.40.1190.20">
    <property type="match status" value="1"/>
</dbReference>
<comment type="caution">
    <text evidence="5">The sequence shown here is derived from an EMBL/GenBank/DDBJ whole genome shotgun (WGS) entry which is preliminary data.</text>
</comment>
<dbReference type="SUPFAM" id="SSF53613">
    <property type="entry name" value="Ribokinase-like"/>
    <property type="match status" value="1"/>
</dbReference>
<evidence type="ECO:0000256" key="1">
    <source>
        <dbReference type="ARBA" id="ARBA00010688"/>
    </source>
</evidence>
<dbReference type="OrthoDB" id="9813569at2"/>
<dbReference type="Pfam" id="PF00294">
    <property type="entry name" value="PfkB"/>
    <property type="match status" value="1"/>
</dbReference>
<evidence type="ECO:0000256" key="3">
    <source>
        <dbReference type="ARBA" id="ARBA00022777"/>
    </source>
</evidence>
<dbReference type="EMBL" id="RBLG01000001">
    <property type="protein sequence ID" value="RKS55717.1"/>
    <property type="molecule type" value="Genomic_DNA"/>
</dbReference>
<keyword evidence="3 5" id="KW-0418">Kinase</keyword>
<dbReference type="InterPro" id="IPR052700">
    <property type="entry name" value="Carb_kinase_PfkB-like"/>
</dbReference>
<keyword evidence="6" id="KW-1185">Reference proteome</keyword>
<dbReference type="Proteomes" id="UP000276282">
    <property type="component" value="Unassembled WGS sequence"/>
</dbReference>
<dbReference type="InterPro" id="IPR011611">
    <property type="entry name" value="PfkB_dom"/>
</dbReference>
<reference evidence="5 6" key="1">
    <citation type="submission" date="2018-10" db="EMBL/GenBank/DDBJ databases">
        <title>Genomic Encyclopedia of Archaeal and Bacterial Type Strains, Phase II (KMG-II): from individual species to whole genera.</title>
        <authorList>
            <person name="Goeker M."/>
        </authorList>
    </citation>
    <scope>NUCLEOTIDE SEQUENCE [LARGE SCALE GENOMIC DNA]</scope>
    <source>
        <strain evidence="5 6">DSM 19839</strain>
    </source>
</reference>
<name>A0A495PYE4_9FLAO</name>
<dbReference type="GO" id="GO:0016301">
    <property type="term" value="F:kinase activity"/>
    <property type="evidence" value="ECO:0007669"/>
    <property type="project" value="UniProtKB-KW"/>
</dbReference>
<dbReference type="CDD" id="cd01166">
    <property type="entry name" value="KdgK"/>
    <property type="match status" value="1"/>
</dbReference>
<protein>
    <submittedName>
        <fullName evidence="5">2-dehydro-3-deoxygluconokinase</fullName>
    </submittedName>
</protein>
<gene>
    <name evidence="5" type="ORF">BC962_0686</name>
</gene>
<feature type="domain" description="Carbohydrate kinase PfkB" evidence="4">
    <location>
        <begin position="1"/>
        <end position="318"/>
    </location>
</feature>
<dbReference type="PANTHER" id="PTHR43320:SF2">
    <property type="entry name" value="2-DEHYDRO-3-DEOXYGLUCONOKINASE_2-DEHYDRO-3-DEOXYGALACTONOKINASE"/>
    <property type="match status" value="1"/>
</dbReference>
<accession>A0A495PYE4</accession>
<dbReference type="RefSeq" id="WP_121344479.1">
    <property type="nucleotide sequence ID" value="NZ_RBLG01000001.1"/>
</dbReference>
<dbReference type="PANTHER" id="PTHR43320">
    <property type="entry name" value="SUGAR KINASE"/>
    <property type="match status" value="1"/>
</dbReference>
<keyword evidence="2" id="KW-0808">Transferase</keyword>
<sequence>MKNIVAFGEILMRLSPPDHLRFFQANTFETSYSGAEFNTLVSLQNWGLKTQFVTKLPDNDFGDKVLSEISRYRVGQKHIVKGGDRLGIYFLEKGSAIRSGKVIYDRAESAIANVKTGDINWEKALKGVEWFHWSGITPGISEAAAQECLLACKTARSMNIKISCDLNYRKTLWKWGKRPDEVLPEILALTNVILADLATLFKMLGRRDIDPDYTLPETLGDHYKEVLESCPELEFLPSTLRYSQSASHQKIGGIMYSNGKLVTSDIKEIIPVVDRLGTGDAFMAGIIYGLSQDWEAQKVLDFAVASSSFKHTISGDINLASLNEINAIMQGDLSALVKR</sequence>
<proteinExistence type="inferred from homology"/>
<comment type="similarity">
    <text evidence="1">Belongs to the carbohydrate kinase PfkB family.</text>
</comment>
<dbReference type="AlphaFoldDB" id="A0A495PYE4"/>
<dbReference type="InterPro" id="IPR029056">
    <property type="entry name" value="Ribokinase-like"/>
</dbReference>
<evidence type="ECO:0000313" key="6">
    <source>
        <dbReference type="Proteomes" id="UP000276282"/>
    </source>
</evidence>
<evidence type="ECO:0000259" key="4">
    <source>
        <dbReference type="Pfam" id="PF00294"/>
    </source>
</evidence>